<accession>K3XC03</accession>
<name>K3XC03_GLOUD</name>
<dbReference type="Proteomes" id="UP000019132">
    <property type="component" value="Unassembled WGS sequence"/>
</dbReference>
<reference evidence="2" key="2">
    <citation type="submission" date="2010-04" db="EMBL/GenBank/DDBJ databases">
        <authorList>
            <person name="Buell R."/>
            <person name="Hamilton J."/>
            <person name="Hostetler J."/>
        </authorList>
    </citation>
    <scope>NUCLEOTIDE SEQUENCE [LARGE SCALE GENOMIC DNA]</scope>
    <source>
        <strain evidence="2">DAOM:BR144</strain>
    </source>
</reference>
<dbReference type="AlphaFoldDB" id="K3XC03"/>
<reference evidence="1" key="3">
    <citation type="submission" date="2015-02" db="UniProtKB">
        <authorList>
            <consortium name="EnsemblProtists"/>
        </authorList>
    </citation>
    <scope>IDENTIFICATION</scope>
    <source>
        <strain evidence="1">DAOM BR144</strain>
    </source>
</reference>
<protein>
    <submittedName>
        <fullName evidence="1">Uncharacterized protein</fullName>
    </submittedName>
</protein>
<dbReference type="VEuPathDB" id="FungiDB:PYU1_G014721"/>
<keyword evidence="2" id="KW-1185">Reference proteome</keyword>
<dbReference type="InParanoid" id="K3XC03"/>
<sequence>MQSASPKCMTIFSRHTNRMSTMGEDAFCKKLACCKIPNFPRLPTRKKKRSK</sequence>
<proteinExistence type="predicted"/>
<dbReference type="HOGENOM" id="CLU_3110593_0_0_1"/>
<dbReference type="EnsemblProtists" id="PYU1_T014752">
    <property type="protein sequence ID" value="PYU1_T014752"/>
    <property type="gene ID" value="PYU1_G014721"/>
</dbReference>
<evidence type="ECO:0000313" key="2">
    <source>
        <dbReference type="Proteomes" id="UP000019132"/>
    </source>
</evidence>
<dbReference type="EMBL" id="ADOS01001599">
    <property type="status" value="NOT_ANNOTATED_CDS"/>
    <property type="molecule type" value="Genomic_DNA"/>
</dbReference>
<reference evidence="2" key="1">
    <citation type="journal article" date="2010" name="Genome Biol.">
        <title>Genome sequence of the necrotrophic plant pathogen Pythium ultimum reveals original pathogenicity mechanisms and effector repertoire.</title>
        <authorList>
            <person name="Levesque C.A."/>
            <person name="Brouwer H."/>
            <person name="Cano L."/>
            <person name="Hamilton J.P."/>
            <person name="Holt C."/>
            <person name="Huitema E."/>
            <person name="Raffaele S."/>
            <person name="Robideau G.P."/>
            <person name="Thines M."/>
            <person name="Win J."/>
            <person name="Zerillo M.M."/>
            <person name="Beakes G.W."/>
            <person name="Boore J.L."/>
            <person name="Busam D."/>
            <person name="Dumas B."/>
            <person name="Ferriera S."/>
            <person name="Fuerstenberg S.I."/>
            <person name="Gachon C.M."/>
            <person name="Gaulin E."/>
            <person name="Govers F."/>
            <person name="Grenville-Briggs L."/>
            <person name="Horner N."/>
            <person name="Hostetler J."/>
            <person name="Jiang R.H."/>
            <person name="Johnson J."/>
            <person name="Krajaejun T."/>
            <person name="Lin H."/>
            <person name="Meijer H.J."/>
            <person name="Moore B."/>
            <person name="Morris P."/>
            <person name="Phuntmart V."/>
            <person name="Puiu D."/>
            <person name="Shetty J."/>
            <person name="Stajich J.E."/>
            <person name="Tripathy S."/>
            <person name="Wawra S."/>
            <person name="van West P."/>
            <person name="Whitty B.R."/>
            <person name="Coutinho P.M."/>
            <person name="Henrissat B."/>
            <person name="Martin F."/>
            <person name="Thomas P.D."/>
            <person name="Tyler B.M."/>
            <person name="De Vries R.P."/>
            <person name="Kamoun S."/>
            <person name="Yandell M."/>
            <person name="Tisserat N."/>
            <person name="Buell C.R."/>
        </authorList>
    </citation>
    <scope>NUCLEOTIDE SEQUENCE</scope>
    <source>
        <strain evidence="2">DAOM:BR144</strain>
    </source>
</reference>
<evidence type="ECO:0000313" key="1">
    <source>
        <dbReference type="EnsemblProtists" id="PYU1_T014752"/>
    </source>
</evidence>
<organism evidence="1 2">
    <name type="scientific">Globisporangium ultimum (strain ATCC 200006 / CBS 805.95 / DAOM BR144)</name>
    <name type="common">Pythium ultimum</name>
    <dbReference type="NCBI Taxonomy" id="431595"/>
    <lineage>
        <taxon>Eukaryota</taxon>
        <taxon>Sar</taxon>
        <taxon>Stramenopiles</taxon>
        <taxon>Oomycota</taxon>
        <taxon>Peronosporomycetes</taxon>
        <taxon>Pythiales</taxon>
        <taxon>Pythiaceae</taxon>
        <taxon>Globisporangium</taxon>
    </lineage>
</organism>